<evidence type="ECO:0000256" key="5">
    <source>
        <dbReference type="ARBA" id="ARBA00022989"/>
    </source>
</evidence>
<feature type="transmembrane region" description="Helical" evidence="7">
    <location>
        <begin position="129"/>
        <end position="151"/>
    </location>
</feature>
<feature type="transmembrane region" description="Helical" evidence="7">
    <location>
        <begin position="33"/>
        <end position="50"/>
    </location>
</feature>
<evidence type="ECO:0000313" key="8">
    <source>
        <dbReference type="EMBL" id="OGY22388.1"/>
    </source>
</evidence>
<comment type="caution">
    <text evidence="8">The sequence shown here is derived from an EMBL/GenBank/DDBJ whole genome shotgun (WGS) entry which is preliminary data.</text>
</comment>
<dbReference type="PANTHER" id="PTHR30250">
    <property type="entry name" value="PST FAMILY PREDICTED COLANIC ACID TRANSPORTER"/>
    <property type="match status" value="1"/>
</dbReference>
<organism evidence="8 9">
    <name type="scientific">Candidatus Chisholmbacteria bacterium RIFCSPLOWO2_01_FULL_49_14</name>
    <dbReference type="NCBI Taxonomy" id="1797593"/>
    <lineage>
        <taxon>Bacteria</taxon>
        <taxon>Candidatus Chisholmiibacteriota</taxon>
    </lineage>
</organism>
<feature type="transmembrane region" description="Helical" evidence="7">
    <location>
        <begin position="452"/>
        <end position="475"/>
    </location>
</feature>
<gene>
    <name evidence="8" type="ORF">A3A65_04505</name>
</gene>
<evidence type="ECO:0000256" key="3">
    <source>
        <dbReference type="ARBA" id="ARBA00022475"/>
    </source>
</evidence>
<comment type="similarity">
    <text evidence="2">Belongs to the polysaccharide synthase family.</text>
</comment>
<sequence>MALEEEQLQDVGSSEEVIHRAATGVVALTSRTLFLQIVTFAATLLLTVFLEPQEYGVFFVVTAVVNFLIYFSDIGLAAALIQKKEKLEEEDLATTFTIQQILVVPLVVVSLAASSRIAGFYNLSTDGLALMRALIVAFFLSSLKTIPSILLERRLQFNKLIIPQIVENTLFYIIAVYLAWKGSGVASFTAAVLIRGVAGVIVIYILQPWIPNFAIKRSSAKKLLSFGVPFQANSLLALVKDDLLTAYLGKVLPLAEVGFIGWAQRWALMPLRFFSDSVIRVTFPAYSRLQDNKEQLGKAVEKSLFAIATVVFPSVVGIVSLAPSLTGIIPRYEKWQPALISLTLFGVNALWASLSTTLTNTLNAIGKIKTSLQLMILWTALTWGLTPLLIGVFGYNGVALASALTATSSVIVVFVVKRLLPISVLPNITAPLISTAIMGTTVYALSPMVNGSLMRMGVLVLSAVILYASLLLLFAKNKVFQEIGLIIKYLRKKP</sequence>
<dbReference type="InterPro" id="IPR050833">
    <property type="entry name" value="Poly_Biosynth_Transport"/>
</dbReference>
<feature type="transmembrane region" description="Helical" evidence="7">
    <location>
        <begin position="101"/>
        <end position="123"/>
    </location>
</feature>
<keyword evidence="3" id="KW-1003">Cell membrane</keyword>
<feature type="transmembrane region" description="Helical" evidence="7">
    <location>
        <begin position="428"/>
        <end position="446"/>
    </location>
</feature>
<evidence type="ECO:0000256" key="2">
    <source>
        <dbReference type="ARBA" id="ARBA00007430"/>
    </source>
</evidence>
<proteinExistence type="inferred from homology"/>
<feature type="transmembrane region" description="Helical" evidence="7">
    <location>
        <begin position="160"/>
        <end position="180"/>
    </location>
</feature>
<feature type="transmembrane region" description="Helical" evidence="7">
    <location>
        <begin position="186"/>
        <end position="206"/>
    </location>
</feature>
<dbReference type="PANTHER" id="PTHR30250:SF10">
    <property type="entry name" value="LIPOPOLYSACCHARIDE BIOSYNTHESIS PROTEIN WZXC"/>
    <property type="match status" value="1"/>
</dbReference>
<comment type="subcellular location">
    <subcellularLocation>
        <location evidence="1">Cell membrane</location>
        <topology evidence="1">Multi-pass membrane protein</topology>
    </subcellularLocation>
</comment>
<evidence type="ECO:0000313" key="9">
    <source>
        <dbReference type="Proteomes" id="UP000176723"/>
    </source>
</evidence>
<dbReference type="STRING" id="1797593.A3A65_04505"/>
<feature type="transmembrane region" description="Helical" evidence="7">
    <location>
        <begin position="304"/>
        <end position="329"/>
    </location>
</feature>
<keyword evidence="4 7" id="KW-0812">Transmembrane</keyword>
<protein>
    <submittedName>
        <fullName evidence="8">Uncharacterized protein</fullName>
    </submittedName>
</protein>
<dbReference type="AlphaFoldDB" id="A0A1G1W3Z3"/>
<feature type="transmembrane region" description="Helical" evidence="7">
    <location>
        <begin position="374"/>
        <end position="393"/>
    </location>
</feature>
<evidence type="ECO:0000256" key="6">
    <source>
        <dbReference type="ARBA" id="ARBA00023136"/>
    </source>
</evidence>
<dbReference type="EMBL" id="MHCL01000003">
    <property type="protein sequence ID" value="OGY22388.1"/>
    <property type="molecule type" value="Genomic_DNA"/>
</dbReference>
<feature type="transmembrane region" description="Helical" evidence="7">
    <location>
        <begin position="56"/>
        <end position="81"/>
    </location>
</feature>
<accession>A0A1G1W3Z3</accession>
<evidence type="ECO:0000256" key="1">
    <source>
        <dbReference type="ARBA" id="ARBA00004651"/>
    </source>
</evidence>
<dbReference type="Pfam" id="PF13440">
    <property type="entry name" value="Polysacc_synt_3"/>
    <property type="match status" value="1"/>
</dbReference>
<feature type="transmembrane region" description="Helical" evidence="7">
    <location>
        <begin position="399"/>
        <end position="416"/>
    </location>
</feature>
<feature type="transmembrane region" description="Helical" evidence="7">
    <location>
        <begin position="335"/>
        <end position="354"/>
    </location>
</feature>
<dbReference type="Proteomes" id="UP000176723">
    <property type="component" value="Unassembled WGS sequence"/>
</dbReference>
<name>A0A1G1W3Z3_9BACT</name>
<evidence type="ECO:0000256" key="7">
    <source>
        <dbReference type="SAM" id="Phobius"/>
    </source>
</evidence>
<keyword evidence="5 7" id="KW-1133">Transmembrane helix</keyword>
<reference evidence="8 9" key="1">
    <citation type="journal article" date="2016" name="Nat. Commun.">
        <title>Thousands of microbial genomes shed light on interconnected biogeochemical processes in an aquifer system.</title>
        <authorList>
            <person name="Anantharaman K."/>
            <person name="Brown C.T."/>
            <person name="Hug L.A."/>
            <person name="Sharon I."/>
            <person name="Castelle C.J."/>
            <person name="Probst A.J."/>
            <person name="Thomas B.C."/>
            <person name="Singh A."/>
            <person name="Wilkins M.J."/>
            <person name="Karaoz U."/>
            <person name="Brodie E.L."/>
            <person name="Williams K.H."/>
            <person name="Hubbard S.S."/>
            <person name="Banfield J.F."/>
        </authorList>
    </citation>
    <scope>NUCLEOTIDE SEQUENCE [LARGE SCALE GENOMIC DNA]</scope>
</reference>
<dbReference type="GO" id="GO:0005886">
    <property type="term" value="C:plasma membrane"/>
    <property type="evidence" value="ECO:0007669"/>
    <property type="project" value="UniProtKB-SubCell"/>
</dbReference>
<evidence type="ECO:0000256" key="4">
    <source>
        <dbReference type="ARBA" id="ARBA00022692"/>
    </source>
</evidence>
<keyword evidence="6 7" id="KW-0472">Membrane</keyword>